<dbReference type="InterPro" id="IPR036625">
    <property type="entry name" value="E3-bd_dom_sf"/>
</dbReference>
<dbReference type="FunFam" id="3.30.559.10:FF:000003">
    <property type="entry name" value="Acetyltransferase component of pyruvate dehydrogenase complex"/>
    <property type="match status" value="1"/>
</dbReference>
<dbReference type="Pfam" id="PF02817">
    <property type="entry name" value="E3_binding"/>
    <property type="match status" value="1"/>
</dbReference>
<dbReference type="InterPro" id="IPR004167">
    <property type="entry name" value="PSBD"/>
</dbReference>
<dbReference type="PANTHER" id="PTHR23151">
    <property type="entry name" value="DIHYDROLIPOAMIDE ACETYL/SUCCINYL-TRANSFERASE-RELATED"/>
    <property type="match status" value="1"/>
</dbReference>
<dbReference type="GO" id="GO:0005739">
    <property type="term" value="C:mitochondrion"/>
    <property type="evidence" value="ECO:0007669"/>
    <property type="project" value="UniProtKB-SubCell"/>
</dbReference>
<dbReference type="InterPro" id="IPR023213">
    <property type="entry name" value="CAT-like_dom_sf"/>
</dbReference>
<dbReference type="SUPFAM" id="SSF51230">
    <property type="entry name" value="Single hybrid motif"/>
    <property type="match status" value="1"/>
</dbReference>
<dbReference type="EMBL" id="OC916642">
    <property type="protein sequence ID" value="CAD7644832.1"/>
    <property type="molecule type" value="Genomic_DNA"/>
</dbReference>
<evidence type="ECO:0000256" key="4">
    <source>
        <dbReference type="ARBA" id="ARBA00022946"/>
    </source>
</evidence>
<name>A0A7R9LNB6_9ACAR</name>
<keyword evidence="2 6" id="KW-0808">Transferase</keyword>
<comment type="function">
    <text evidence="6">The pyruvate dehydrogenase complex catalyzes the overall conversion of pyruvate to acetyl-CoA and CO(2).</text>
</comment>
<dbReference type="InterPro" id="IPR045257">
    <property type="entry name" value="E2/Pdx1"/>
</dbReference>
<accession>A0A7R9LNB6</accession>
<dbReference type="InterPro" id="IPR003016">
    <property type="entry name" value="2-oxoA_DH_lipoyl-BS"/>
</dbReference>
<keyword evidence="3 6" id="KW-0450">Lipoyl</keyword>
<dbReference type="Gene3D" id="2.40.50.100">
    <property type="match status" value="1"/>
</dbReference>
<dbReference type="FunFam" id="2.40.50.100:FF:000010">
    <property type="entry name" value="Acetyltransferase component of pyruvate dehydrogenase complex"/>
    <property type="match status" value="1"/>
</dbReference>
<keyword evidence="5 6" id="KW-0012">Acyltransferase</keyword>
<dbReference type="GO" id="GO:0006086">
    <property type="term" value="P:pyruvate decarboxylation to acetyl-CoA"/>
    <property type="evidence" value="ECO:0007669"/>
    <property type="project" value="InterPro"/>
</dbReference>
<sequence>MFRSALISQCTRRSGALMKRSQTLTTTSALHKTSLKSDHNLMKSPQILVSNVFHKRNPNPVVISRSSYASEANLPKHSRVVLPALSPTMELGTIISWEKKEGDALHEGDLLAEIETDKATMGFETPEEGFLARILVAAGTKDVPIGKLLCIIVETESDIQAFKDYVDTSEAVKSAKPSAPSKASAPSAPKPSTAAPPQPMATKSTVSSVGIGGRLFASPLARRLAAEKGIDLTALSGAGSGPGGRIRGADVLSAPIGVSGGPRALEFTDIVLTNMRQTIAKRLLQSKQTIPHYYLTVELEIDELLRLRTQLNEMLSKEKIKLSLNDFIIKASSLACMKVPEANSAWMETFIRQYTSVDVSVAVSTDAGLITPIVFNADRKGVKEISQEIKQLAVKAREGRLQPNEFMGGTFTISNLGMYGINSFSAVINPPQSCILAVGGTDKRIVPDSDGNRRVASFMTVTLSCDHRVVDGAVGAQWLQAFRQYIEKPFSMVL</sequence>
<evidence type="ECO:0000259" key="9">
    <source>
        <dbReference type="PROSITE" id="PS51826"/>
    </source>
</evidence>
<reference evidence="10" key="1">
    <citation type="submission" date="2020-11" db="EMBL/GenBank/DDBJ databases">
        <authorList>
            <person name="Tran Van P."/>
        </authorList>
    </citation>
    <scope>NUCLEOTIDE SEQUENCE</scope>
</reference>
<feature type="domain" description="Lipoyl-binding" evidence="8">
    <location>
        <begin position="77"/>
        <end position="153"/>
    </location>
</feature>
<evidence type="ECO:0000256" key="5">
    <source>
        <dbReference type="ARBA" id="ARBA00023315"/>
    </source>
</evidence>
<dbReference type="InterPro" id="IPR006257">
    <property type="entry name" value="LAT1"/>
</dbReference>
<dbReference type="InterPro" id="IPR011053">
    <property type="entry name" value="Single_hybrid_motif"/>
</dbReference>
<dbReference type="EC" id="2.3.1.12" evidence="6"/>
<evidence type="ECO:0000259" key="8">
    <source>
        <dbReference type="PROSITE" id="PS50968"/>
    </source>
</evidence>
<evidence type="ECO:0000256" key="6">
    <source>
        <dbReference type="RuleBase" id="RU361137"/>
    </source>
</evidence>
<evidence type="ECO:0000256" key="2">
    <source>
        <dbReference type="ARBA" id="ARBA00022679"/>
    </source>
</evidence>
<dbReference type="Pfam" id="PF00364">
    <property type="entry name" value="Biotin_lipoyl"/>
    <property type="match status" value="1"/>
</dbReference>
<dbReference type="PROSITE" id="PS51826">
    <property type="entry name" value="PSBD"/>
    <property type="match status" value="1"/>
</dbReference>
<keyword evidence="11" id="KW-1185">Reference proteome</keyword>
<dbReference type="InterPro" id="IPR001078">
    <property type="entry name" value="2-oxoacid_DH_actylTfrase"/>
</dbReference>
<feature type="domain" description="Peripheral subunit-binding (PSBD)" evidence="9">
    <location>
        <begin position="216"/>
        <end position="255"/>
    </location>
</feature>
<dbReference type="SUPFAM" id="SSF52777">
    <property type="entry name" value="CoA-dependent acyltransferases"/>
    <property type="match status" value="1"/>
</dbReference>
<keyword evidence="4" id="KW-0809">Transit peptide</keyword>
<dbReference type="PROSITE" id="PS00189">
    <property type="entry name" value="LIPOYL"/>
    <property type="match status" value="1"/>
</dbReference>
<dbReference type="CDD" id="cd06849">
    <property type="entry name" value="lipoyl_domain"/>
    <property type="match status" value="1"/>
</dbReference>
<dbReference type="Proteomes" id="UP000728032">
    <property type="component" value="Unassembled WGS sequence"/>
</dbReference>
<dbReference type="GO" id="GO:0004742">
    <property type="term" value="F:dihydrolipoyllysine-residue acetyltransferase activity"/>
    <property type="evidence" value="ECO:0007669"/>
    <property type="project" value="UniProtKB-UniRule"/>
</dbReference>
<comment type="catalytic activity">
    <reaction evidence="6">
        <text>N(6)-[(R)-dihydrolipoyl]-L-lysyl-[protein] + acetyl-CoA = N(6)-[(R)-S(8)-acetyldihydrolipoyl]-L-lysyl-[protein] + CoA</text>
        <dbReference type="Rhea" id="RHEA:17017"/>
        <dbReference type="Rhea" id="RHEA-COMP:10475"/>
        <dbReference type="Rhea" id="RHEA-COMP:10478"/>
        <dbReference type="ChEBI" id="CHEBI:57287"/>
        <dbReference type="ChEBI" id="CHEBI:57288"/>
        <dbReference type="ChEBI" id="CHEBI:83100"/>
        <dbReference type="ChEBI" id="CHEBI:83111"/>
        <dbReference type="EC" id="2.3.1.12"/>
    </reaction>
</comment>
<comment type="cofactor">
    <cofactor evidence="6">
        <name>(R)-lipoate</name>
        <dbReference type="ChEBI" id="CHEBI:83088"/>
    </cofactor>
    <text evidence="6">Binds 1 lipoyl cofactor covalently.</text>
</comment>
<comment type="subcellular location">
    <subcellularLocation>
        <location evidence="6">Mitochondrion</location>
    </subcellularLocation>
</comment>
<comment type="similarity">
    <text evidence="1 6">Belongs to the 2-oxoacid dehydrogenase family.</text>
</comment>
<feature type="region of interest" description="Disordered" evidence="7">
    <location>
        <begin position="173"/>
        <end position="206"/>
    </location>
</feature>
<dbReference type="InterPro" id="IPR000089">
    <property type="entry name" value="Biotin_lipoyl"/>
</dbReference>
<evidence type="ECO:0000256" key="1">
    <source>
        <dbReference type="ARBA" id="ARBA00007317"/>
    </source>
</evidence>
<dbReference type="EMBL" id="CAJPVJ010001817">
    <property type="protein sequence ID" value="CAG2165343.1"/>
    <property type="molecule type" value="Genomic_DNA"/>
</dbReference>
<dbReference type="SUPFAM" id="SSF47005">
    <property type="entry name" value="Peripheral subunit-binding domain of 2-oxo acid dehydrogenase complex"/>
    <property type="match status" value="1"/>
</dbReference>
<dbReference type="NCBIfam" id="TIGR01349">
    <property type="entry name" value="PDHac_trf_mito"/>
    <property type="match status" value="1"/>
</dbReference>
<dbReference type="GO" id="GO:0045254">
    <property type="term" value="C:pyruvate dehydrogenase complex"/>
    <property type="evidence" value="ECO:0007669"/>
    <property type="project" value="UniProtKB-UniRule"/>
</dbReference>
<dbReference type="Gene3D" id="3.30.559.10">
    <property type="entry name" value="Chloramphenicol acetyltransferase-like domain"/>
    <property type="match status" value="1"/>
</dbReference>
<dbReference type="PANTHER" id="PTHR23151:SF90">
    <property type="entry name" value="DIHYDROLIPOYLLYSINE-RESIDUE ACETYLTRANSFERASE COMPONENT OF PYRUVATE DEHYDROGENASE COMPLEX, MITOCHONDRIAL-RELATED"/>
    <property type="match status" value="1"/>
</dbReference>
<dbReference type="Gene3D" id="4.10.320.10">
    <property type="entry name" value="E3-binding domain"/>
    <property type="match status" value="1"/>
</dbReference>
<evidence type="ECO:0000313" key="11">
    <source>
        <dbReference type="Proteomes" id="UP000728032"/>
    </source>
</evidence>
<protein>
    <recommendedName>
        <fullName evidence="6">Acetyltransferase component of pyruvate dehydrogenase complex</fullName>
        <ecNumber evidence="6">2.3.1.12</ecNumber>
    </recommendedName>
</protein>
<proteinExistence type="inferred from homology"/>
<dbReference type="Pfam" id="PF00198">
    <property type="entry name" value="2-oxoacid_dh"/>
    <property type="match status" value="1"/>
</dbReference>
<evidence type="ECO:0000313" key="10">
    <source>
        <dbReference type="EMBL" id="CAD7644832.1"/>
    </source>
</evidence>
<feature type="compositionally biased region" description="Low complexity" evidence="7">
    <location>
        <begin position="174"/>
        <end position="193"/>
    </location>
</feature>
<organism evidence="10">
    <name type="scientific">Oppiella nova</name>
    <dbReference type="NCBI Taxonomy" id="334625"/>
    <lineage>
        <taxon>Eukaryota</taxon>
        <taxon>Metazoa</taxon>
        <taxon>Ecdysozoa</taxon>
        <taxon>Arthropoda</taxon>
        <taxon>Chelicerata</taxon>
        <taxon>Arachnida</taxon>
        <taxon>Acari</taxon>
        <taxon>Acariformes</taxon>
        <taxon>Sarcoptiformes</taxon>
        <taxon>Oribatida</taxon>
        <taxon>Brachypylina</taxon>
        <taxon>Oppioidea</taxon>
        <taxon>Oppiidae</taxon>
        <taxon>Oppiella</taxon>
    </lineage>
</organism>
<dbReference type="OrthoDB" id="537444at2759"/>
<evidence type="ECO:0000256" key="7">
    <source>
        <dbReference type="SAM" id="MobiDB-lite"/>
    </source>
</evidence>
<dbReference type="AlphaFoldDB" id="A0A7R9LNB6"/>
<dbReference type="PROSITE" id="PS50968">
    <property type="entry name" value="BIOTINYL_LIPOYL"/>
    <property type="match status" value="1"/>
</dbReference>
<gene>
    <name evidence="10" type="ORF">ONB1V03_LOCUS4886</name>
</gene>
<evidence type="ECO:0000256" key="3">
    <source>
        <dbReference type="ARBA" id="ARBA00022823"/>
    </source>
</evidence>